<accession>A0A9P5ZKF7</accession>
<dbReference type="Proteomes" id="UP000807025">
    <property type="component" value="Unassembled WGS sequence"/>
</dbReference>
<gene>
    <name evidence="2" type="ORF">BDN71DRAFT_1456530</name>
</gene>
<dbReference type="AlphaFoldDB" id="A0A9P5ZKF7"/>
<evidence type="ECO:0000256" key="1">
    <source>
        <dbReference type="SAM" id="MobiDB-lite"/>
    </source>
</evidence>
<evidence type="ECO:0000313" key="2">
    <source>
        <dbReference type="EMBL" id="KAF9489116.1"/>
    </source>
</evidence>
<feature type="compositionally biased region" description="Polar residues" evidence="1">
    <location>
        <begin position="480"/>
        <end position="497"/>
    </location>
</feature>
<feature type="compositionally biased region" description="Polar residues" evidence="1">
    <location>
        <begin position="431"/>
        <end position="440"/>
    </location>
</feature>
<protein>
    <submittedName>
        <fullName evidence="2">Uncharacterized protein</fullName>
    </submittedName>
</protein>
<keyword evidence="3" id="KW-1185">Reference proteome</keyword>
<sequence length="623" mass="70095">MATVMQVAKYNQGERAVLKLWKPGYLAAKTTSERKTAFAIVAAELFNYWITQMKTDAEKKKGFSPEEKKQREGELLVWVRNNWRAKRHCKKVTEDGGRLLRISYQTVLPRMDAYKARIEEYANKSLEAAVLGELEKAKSAYAEGRSLTKNIGEMAQEEEPDWVEIYFAMEPLERDAVMEEIAKLQAERNSEPVRRQYAMLGALKALDANCRDMFKRFGMLTYSIAVFLDPEGNPKFTSADAGRLIFKDNLIKDKRLEDQVWYHFTQQVVALNKKRFGKADDPTALDNDIPVDALDSQIQLSKNADGTPILPSRFVANVPVHSKIVPWTVLSQHCEEAVTADYLPTALMFKFGQPHNMVAELANEWYDILLAKQETERPFKFRAYYNTKEKQMMPARYSADWLVRTRPVTTPAPIRWKVKATKIITSDQSMTVVNSSSPAQPLTGDRSVRAGSEASDMLPNVPPPGRARLSRTSRHVIISDNGTRSGSPAPSIPMQSESPPPTPALAKKRLKGAKADVSAALASEPIAIRPKPRRLQLPATEETNDPELQSPPEHSNMASRVTNRSEARAINTAQHTNTLTTQPSATTRKRVTEEERLAHDAERYRAAEGSKRQSKKSNQALNL</sequence>
<evidence type="ECO:0000313" key="3">
    <source>
        <dbReference type="Proteomes" id="UP000807025"/>
    </source>
</evidence>
<reference evidence="2" key="1">
    <citation type="submission" date="2020-11" db="EMBL/GenBank/DDBJ databases">
        <authorList>
            <consortium name="DOE Joint Genome Institute"/>
            <person name="Ahrendt S."/>
            <person name="Riley R."/>
            <person name="Andreopoulos W."/>
            <person name="Labutti K."/>
            <person name="Pangilinan J."/>
            <person name="Ruiz-Duenas F.J."/>
            <person name="Barrasa J.M."/>
            <person name="Sanchez-Garcia M."/>
            <person name="Camarero S."/>
            <person name="Miyauchi S."/>
            <person name="Serrano A."/>
            <person name="Linde D."/>
            <person name="Babiker R."/>
            <person name="Drula E."/>
            <person name="Ayuso-Fernandez I."/>
            <person name="Pacheco R."/>
            <person name="Padilla G."/>
            <person name="Ferreira P."/>
            <person name="Barriuso J."/>
            <person name="Kellner H."/>
            <person name="Castanera R."/>
            <person name="Alfaro M."/>
            <person name="Ramirez L."/>
            <person name="Pisabarro A.G."/>
            <person name="Kuo A."/>
            <person name="Tritt A."/>
            <person name="Lipzen A."/>
            <person name="He G."/>
            <person name="Yan M."/>
            <person name="Ng V."/>
            <person name="Cullen D."/>
            <person name="Martin F."/>
            <person name="Rosso M.-N."/>
            <person name="Henrissat B."/>
            <person name="Hibbett D."/>
            <person name="Martinez A.T."/>
            <person name="Grigoriev I.V."/>
        </authorList>
    </citation>
    <scope>NUCLEOTIDE SEQUENCE</scope>
    <source>
        <strain evidence="2">ATCC 90797</strain>
    </source>
</reference>
<feature type="compositionally biased region" description="Basic and acidic residues" evidence="1">
    <location>
        <begin position="590"/>
        <end position="611"/>
    </location>
</feature>
<proteinExistence type="predicted"/>
<organism evidence="2 3">
    <name type="scientific">Pleurotus eryngii</name>
    <name type="common">Boletus of the steppes</name>
    <dbReference type="NCBI Taxonomy" id="5323"/>
    <lineage>
        <taxon>Eukaryota</taxon>
        <taxon>Fungi</taxon>
        <taxon>Dikarya</taxon>
        <taxon>Basidiomycota</taxon>
        <taxon>Agaricomycotina</taxon>
        <taxon>Agaricomycetes</taxon>
        <taxon>Agaricomycetidae</taxon>
        <taxon>Agaricales</taxon>
        <taxon>Pleurotineae</taxon>
        <taxon>Pleurotaceae</taxon>
        <taxon>Pleurotus</taxon>
    </lineage>
</organism>
<feature type="compositionally biased region" description="Polar residues" evidence="1">
    <location>
        <begin position="552"/>
        <end position="564"/>
    </location>
</feature>
<dbReference type="EMBL" id="MU154682">
    <property type="protein sequence ID" value="KAF9489116.1"/>
    <property type="molecule type" value="Genomic_DNA"/>
</dbReference>
<feature type="region of interest" description="Disordered" evidence="1">
    <location>
        <begin position="431"/>
        <end position="623"/>
    </location>
</feature>
<comment type="caution">
    <text evidence="2">The sequence shown here is derived from an EMBL/GenBank/DDBJ whole genome shotgun (WGS) entry which is preliminary data.</text>
</comment>
<name>A0A9P5ZKF7_PLEER</name>
<feature type="compositionally biased region" description="Polar residues" evidence="1">
    <location>
        <begin position="571"/>
        <end position="586"/>
    </location>
</feature>